<keyword evidence="2" id="KW-1185">Reference proteome</keyword>
<reference evidence="1 2" key="1">
    <citation type="journal article" date="2019" name="Sci. Rep.">
        <title>Orb-weaving spider Araneus ventricosus genome elucidates the spidroin gene catalogue.</title>
        <authorList>
            <person name="Kono N."/>
            <person name="Nakamura H."/>
            <person name="Ohtoshi R."/>
            <person name="Moran D.A.P."/>
            <person name="Shinohara A."/>
            <person name="Yoshida Y."/>
            <person name="Fujiwara M."/>
            <person name="Mori M."/>
            <person name="Tomita M."/>
            <person name="Arakawa K."/>
        </authorList>
    </citation>
    <scope>NUCLEOTIDE SEQUENCE [LARGE SCALE GENOMIC DNA]</scope>
</reference>
<comment type="caution">
    <text evidence="1">The sequence shown here is derived from an EMBL/GenBank/DDBJ whole genome shotgun (WGS) entry which is preliminary data.</text>
</comment>
<dbReference type="AlphaFoldDB" id="A0A4Y2JXZ5"/>
<dbReference type="Proteomes" id="UP000499080">
    <property type="component" value="Unassembled WGS sequence"/>
</dbReference>
<accession>A0A4Y2JXZ5</accession>
<proteinExistence type="predicted"/>
<organism evidence="1 2">
    <name type="scientific">Araneus ventricosus</name>
    <name type="common">Orbweaver spider</name>
    <name type="synonym">Epeira ventricosa</name>
    <dbReference type="NCBI Taxonomy" id="182803"/>
    <lineage>
        <taxon>Eukaryota</taxon>
        <taxon>Metazoa</taxon>
        <taxon>Ecdysozoa</taxon>
        <taxon>Arthropoda</taxon>
        <taxon>Chelicerata</taxon>
        <taxon>Arachnida</taxon>
        <taxon>Araneae</taxon>
        <taxon>Araneomorphae</taxon>
        <taxon>Entelegynae</taxon>
        <taxon>Araneoidea</taxon>
        <taxon>Araneidae</taxon>
        <taxon>Araneus</taxon>
    </lineage>
</organism>
<evidence type="ECO:0000313" key="1">
    <source>
        <dbReference type="EMBL" id="GBM95253.1"/>
    </source>
</evidence>
<name>A0A4Y2JXZ5_ARAVE</name>
<gene>
    <name evidence="1" type="ORF">AVEN_10144_1</name>
</gene>
<protein>
    <submittedName>
        <fullName evidence="1">Uncharacterized protein</fullName>
    </submittedName>
</protein>
<evidence type="ECO:0000313" key="2">
    <source>
        <dbReference type="Proteomes" id="UP000499080"/>
    </source>
</evidence>
<sequence length="118" mass="13273">MLIASPRQKSLSLPDCRVPSSVLSSRDQLLAVSEKYQVKVSGTNEYRYQPVADTTKPGINPTLLYIFSNILTIFMKCIPIFCTSNKITRSAFCEMGWSKIPFRLPHFLVDALVTKSVL</sequence>
<dbReference type="EMBL" id="BGPR01004042">
    <property type="protein sequence ID" value="GBM95253.1"/>
    <property type="molecule type" value="Genomic_DNA"/>
</dbReference>